<dbReference type="EMBL" id="CP000492">
    <property type="protein sequence ID" value="ABL66248.1"/>
    <property type="molecule type" value="Genomic_DNA"/>
</dbReference>
<dbReference type="SMART" id="SM00953">
    <property type="entry name" value="RES"/>
    <property type="match status" value="1"/>
</dbReference>
<feature type="domain" description="RES" evidence="1">
    <location>
        <begin position="175"/>
        <end position="328"/>
    </location>
</feature>
<accession>A1BIM1</accession>
<dbReference type="InterPro" id="IPR014914">
    <property type="entry name" value="RES_dom"/>
</dbReference>
<dbReference type="RefSeq" id="WP_011746040.1">
    <property type="nucleotide sequence ID" value="NC_008639.1"/>
</dbReference>
<dbReference type="AlphaFoldDB" id="A1BIM1"/>
<name>A1BIM1_CHLPD</name>
<dbReference type="KEGG" id="cph:Cpha266_2256"/>
<organism evidence="2 3">
    <name type="scientific">Chlorobium phaeobacteroides (strain DSM 266 / SMG 266 / 2430)</name>
    <dbReference type="NCBI Taxonomy" id="290317"/>
    <lineage>
        <taxon>Bacteria</taxon>
        <taxon>Pseudomonadati</taxon>
        <taxon>Chlorobiota</taxon>
        <taxon>Chlorobiia</taxon>
        <taxon>Chlorobiales</taxon>
        <taxon>Chlorobiaceae</taxon>
        <taxon>Chlorobium/Pelodictyon group</taxon>
        <taxon>Chlorobium</taxon>
    </lineage>
</organism>
<evidence type="ECO:0000313" key="3">
    <source>
        <dbReference type="Proteomes" id="UP000008701"/>
    </source>
</evidence>
<dbReference type="Pfam" id="PF08808">
    <property type="entry name" value="RES"/>
    <property type="match status" value="1"/>
</dbReference>
<dbReference type="OrthoDB" id="648213at2"/>
<proteinExistence type="predicted"/>
<dbReference type="HOGENOM" id="CLU_042379_2_1_10"/>
<keyword evidence="3" id="KW-1185">Reference proteome</keyword>
<dbReference type="Proteomes" id="UP000008701">
    <property type="component" value="Chromosome"/>
</dbReference>
<dbReference type="eggNOG" id="ENOG502Z9NV">
    <property type="taxonomic scope" value="Bacteria"/>
</dbReference>
<gene>
    <name evidence="2" type="ordered locus">Cpha266_2256</name>
</gene>
<dbReference type="STRING" id="290317.Cpha266_2256"/>
<evidence type="ECO:0000259" key="1">
    <source>
        <dbReference type="SMART" id="SM00953"/>
    </source>
</evidence>
<sequence length="343" mass="39379">MKVCSSCFSDKELKGFILTSNEFGDCLVCNATSQNLLDITELYDFFQELIGNFKIGKSGLPLSSKIQSDWSFFSSNEIAIKILNYLIPQIHTEITSSDDLVEYSDDILANFGHWETLKDELKWKNRFVIDVHRLGKGEFNWDAFLRDINTLFSLTNKVELFRARIHNKSGMPVYPINEMSCPPKELASGGRANPAGIPFLYLSEDENTVLYEVRASYLDEISVGVFQLKEDIESVDIVDFTKDSPLFQPEYVKEAIQGKLLRDRISKDLSKPMRRYDSELEYIPTQFICEYIKVFTGAKGIRFRSSLHIQGNNMVFFEPDLMECKTVKKVKIRNINLSSIDIN</sequence>
<reference evidence="2 3" key="1">
    <citation type="submission" date="2006-12" db="EMBL/GenBank/DDBJ databases">
        <title>Complete sequence of Chlorobium phaeobacteroides DSM 266.</title>
        <authorList>
            <consortium name="US DOE Joint Genome Institute"/>
            <person name="Copeland A."/>
            <person name="Lucas S."/>
            <person name="Lapidus A."/>
            <person name="Barry K."/>
            <person name="Detter J.C."/>
            <person name="Glavina del Rio T."/>
            <person name="Hammon N."/>
            <person name="Israni S."/>
            <person name="Pitluck S."/>
            <person name="Goltsman E."/>
            <person name="Schmutz J."/>
            <person name="Larimer F."/>
            <person name="Land M."/>
            <person name="Hauser L."/>
            <person name="Mikhailova N."/>
            <person name="Li T."/>
            <person name="Overmann J."/>
            <person name="Bryant D.A."/>
            <person name="Richardson P."/>
        </authorList>
    </citation>
    <scope>NUCLEOTIDE SEQUENCE [LARGE SCALE GENOMIC DNA]</scope>
    <source>
        <strain evidence="2 3">DSM 266</strain>
    </source>
</reference>
<evidence type="ECO:0000313" key="2">
    <source>
        <dbReference type="EMBL" id="ABL66248.1"/>
    </source>
</evidence>
<protein>
    <recommendedName>
        <fullName evidence="1">RES domain-containing protein</fullName>
    </recommendedName>
</protein>